<dbReference type="Pfam" id="PF00083">
    <property type="entry name" value="Sugar_tr"/>
    <property type="match status" value="1"/>
</dbReference>
<dbReference type="FunFam" id="1.20.1250.20:FF:000134">
    <property type="entry name" value="MFS sugar transporter protein"/>
    <property type="match status" value="1"/>
</dbReference>
<feature type="transmembrane region" description="Helical" evidence="9">
    <location>
        <begin position="173"/>
        <end position="191"/>
    </location>
</feature>
<dbReference type="PROSITE" id="PS00217">
    <property type="entry name" value="SUGAR_TRANSPORT_2"/>
    <property type="match status" value="1"/>
</dbReference>
<evidence type="ECO:0000256" key="8">
    <source>
        <dbReference type="SAM" id="MobiDB-lite"/>
    </source>
</evidence>
<feature type="transmembrane region" description="Helical" evidence="9">
    <location>
        <begin position="396"/>
        <end position="417"/>
    </location>
</feature>
<evidence type="ECO:0000256" key="7">
    <source>
        <dbReference type="RuleBase" id="RU003346"/>
    </source>
</evidence>
<dbReference type="OrthoDB" id="6133115at2759"/>
<dbReference type="EMBL" id="SWFS01000296">
    <property type="protein sequence ID" value="KAA8910944.1"/>
    <property type="molecule type" value="Genomic_DNA"/>
</dbReference>
<comment type="caution">
    <text evidence="11">The sequence shown here is derived from an EMBL/GenBank/DDBJ whole genome shotgun (WGS) entry which is preliminary data.</text>
</comment>
<organism evidence="11 12">
    <name type="scientific">Trichomonascus ciferrii</name>
    <dbReference type="NCBI Taxonomy" id="44093"/>
    <lineage>
        <taxon>Eukaryota</taxon>
        <taxon>Fungi</taxon>
        <taxon>Dikarya</taxon>
        <taxon>Ascomycota</taxon>
        <taxon>Saccharomycotina</taxon>
        <taxon>Dipodascomycetes</taxon>
        <taxon>Dipodascales</taxon>
        <taxon>Trichomonascaceae</taxon>
        <taxon>Trichomonascus</taxon>
        <taxon>Trichomonascus ciferrii complex</taxon>
    </lineage>
</organism>
<feature type="transmembrane region" description="Helical" evidence="9">
    <location>
        <begin position="203"/>
        <end position="225"/>
    </location>
</feature>
<evidence type="ECO:0000313" key="11">
    <source>
        <dbReference type="EMBL" id="KAA8910944.1"/>
    </source>
</evidence>
<dbReference type="SUPFAM" id="SSF103473">
    <property type="entry name" value="MFS general substrate transporter"/>
    <property type="match status" value="1"/>
</dbReference>
<dbReference type="InterPro" id="IPR005828">
    <property type="entry name" value="MFS_sugar_transport-like"/>
</dbReference>
<dbReference type="InterPro" id="IPR003663">
    <property type="entry name" value="Sugar/inositol_transpt"/>
</dbReference>
<evidence type="ECO:0000256" key="3">
    <source>
        <dbReference type="ARBA" id="ARBA00022448"/>
    </source>
</evidence>
<evidence type="ECO:0000256" key="5">
    <source>
        <dbReference type="ARBA" id="ARBA00022989"/>
    </source>
</evidence>
<keyword evidence="12" id="KW-1185">Reference proteome</keyword>
<proteinExistence type="inferred from homology"/>
<dbReference type="Gene3D" id="1.20.1250.20">
    <property type="entry name" value="MFS general substrate transporter like domains"/>
    <property type="match status" value="1"/>
</dbReference>
<evidence type="ECO:0000313" key="12">
    <source>
        <dbReference type="Proteomes" id="UP000761534"/>
    </source>
</evidence>
<keyword evidence="5 9" id="KW-1133">Transmembrane helix</keyword>
<feature type="region of interest" description="Disordered" evidence="8">
    <location>
        <begin position="1"/>
        <end position="24"/>
    </location>
</feature>
<dbReference type="InterPro" id="IPR036259">
    <property type="entry name" value="MFS_trans_sf"/>
</dbReference>
<dbReference type="InterPro" id="IPR005829">
    <property type="entry name" value="Sugar_transporter_CS"/>
</dbReference>
<sequence length="533" mass="59471">MPEEIKNTVTVEDSEVPNTPSEGTADTFQPKWYSLRAKGRFLLALVIFNASVAFLLFGYDQGVLAGLLTSEYFLSTFGHPDSGLIGTINSVYNLGCFCGAIVCFFFGDKLGRRRSILCGLSIMTVGAILQTSAYSVPQLIVGRVVTGIGNGIDTATCPVYVSEMVKAERRGNLVSIELHMIALGIVIANYFDIGMSYVAGHIQWRLPIGFQMVFMIISGSMTMVLPESPRWLAIKGRHEESLDVLARLHGKHTPTTHPEVVEAKRQIDQMIFIETDGGNAKRSDIFKSSPLLIRRRIVLAIGTQAMQQLAGINVLVYYAPTVIENYMGYGHQDALYIAAGISVAYYVGSFIPCFFLDQMSRRWSVLSGSLVCGLCFLIAGILQVNPTVERAKATLAFFYIYEFAFAWGWLAVPWVYPPEISQTRYRAQIASLSTASNWIFNYLVVQITPIAFSDIGWKTWIVFAVLNFVFIFVVFLFYPETSGISLEEVDFIFQAYDNSLFVFKKKRSVQDIVASNQYDIESKGEHIHHEPSN</sequence>
<feature type="transmembrane region" description="Helical" evidence="9">
    <location>
        <begin position="41"/>
        <end position="59"/>
    </location>
</feature>
<keyword evidence="4 9" id="KW-0812">Transmembrane</keyword>
<feature type="compositionally biased region" description="Polar residues" evidence="8">
    <location>
        <begin position="7"/>
        <end position="24"/>
    </location>
</feature>
<evidence type="ECO:0000256" key="2">
    <source>
        <dbReference type="ARBA" id="ARBA00010992"/>
    </source>
</evidence>
<comment type="subcellular location">
    <subcellularLocation>
        <location evidence="1">Membrane</location>
        <topology evidence="1">Multi-pass membrane protein</topology>
    </subcellularLocation>
</comment>
<evidence type="ECO:0000256" key="9">
    <source>
        <dbReference type="SAM" id="Phobius"/>
    </source>
</evidence>
<evidence type="ECO:0000256" key="1">
    <source>
        <dbReference type="ARBA" id="ARBA00004141"/>
    </source>
</evidence>
<evidence type="ECO:0000256" key="6">
    <source>
        <dbReference type="ARBA" id="ARBA00023136"/>
    </source>
</evidence>
<dbReference type="InterPro" id="IPR050360">
    <property type="entry name" value="MFS_Sugar_Transporters"/>
</dbReference>
<dbReference type="PROSITE" id="PS50850">
    <property type="entry name" value="MFS"/>
    <property type="match status" value="1"/>
</dbReference>
<protein>
    <recommendedName>
        <fullName evidence="10">Major facilitator superfamily (MFS) profile domain-containing protein</fullName>
    </recommendedName>
</protein>
<name>A0A642V280_9ASCO</name>
<keyword evidence="6 9" id="KW-0472">Membrane</keyword>
<gene>
    <name evidence="11" type="ORF">TRICI_003955</name>
</gene>
<dbReference type="GO" id="GO:0005351">
    <property type="term" value="F:carbohydrate:proton symporter activity"/>
    <property type="evidence" value="ECO:0007669"/>
    <property type="project" value="TreeGrafter"/>
</dbReference>
<feature type="transmembrane region" description="Helical" evidence="9">
    <location>
        <begin position="84"/>
        <end position="107"/>
    </location>
</feature>
<feature type="domain" description="Major facilitator superfamily (MFS) profile" evidence="10">
    <location>
        <begin position="46"/>
        <end position="482"/>
    </location>
</feature>
<dbReference type="Proteomes" id="UP000761534">
    <property type="component" value="Unassembled WGS sequence"/>
</dbReference>
<reference evidence="11" key="1">
    <citation type="journal article" date="2019" name="G3 (Bethesda)">
        <title>Genome Assemblies of Two Rare Opportunistic Yeast Pathogens: Diutina rugosa (syn. Candida rugosa) and Trichomonascus ciferrii (syn. Candida ciferrii).</title>
        <authorList>
            <person name="Mixao V."/>
            <person name="Saus E."/>
            <person name="Hansen A.P."/>
            <person name="Lass-Florl C."/>
            <person name="Gabaldon T."/>
        </authorList>
    </citation>
    <scope>NUCLEOTIDE SEQUENCE</scope>
    <source>
        <strain evidence="11">CBS 4856</strain>
    </source>
</reference>
<dbReference type="VEuPathDB" id="FungiDB:TRICI_003955"/>
<dbReference type="PRINTS" id="PR00171">
    <property type="entry name" value="SUGRTRNSPORT"/>
</dbReference>
<evidence type="ECO:0000259" key="10">
    <source>
        <dbReference type="PROSITE" id="PS50850"/>
    </source>
</evidence>
<feature type="transmembrane region" description="Helical" evidence="9">
    <location>
        <begin position="363"/>
        <end position="384"/>
    </location>
</feature>
<keyword evidence="3 7" id="KW-0813">Transport</keyword>
<dbReference type="NCBIfam" id="TIGR00879">
    <property type="entry name" value="SP"/>
    <property type="match status" value="1"/>
</dbReference>
<dbReference type="PANTHER" id="PTHR48022:SF28">
    <property type="entry name" value="MAJOR FACILITATOR SUPERFAMILY (MFS) PROFILE DOMAIN-CONTAINING PROTEIN-RELATED"/>
    <property type="match status" value="1"/>
</dbReference>
<evidence type="ECO:0000256" key="4">
    <source>
        <dbReference type="ARBA" id="ARBA00022692"/>
    </source>
</evidence>
<feature type="transmembrane region" description="Helical" evidence="9">
    <location>
        <begin position="429"/>
        <end position="451"/>
    </location>
</feature>
<comment type="similarity">
    <text evidence="2 7">Belongs to the major facilitator superfamily. Sugar transporter (TC 2.A.1.1) family.</text>
</comment>
<feature type="transmembrane region" description="Helical" evidence="9">
    <location>
        <begin position="457"/>
        <end position="478"/>
    </location>
</feature>
<accession>A0A642V280</accession>
<dbReference type="AlphaFoldDB" id="A0A642V280"/>
<feature type="transmembrane region" description="Helical" evidence="9">
    <location>
        <begin position="297"/>
        <end position="319"/>
    </location>
</feature>
<feature type="transmembrane region" description="Helical" evidence="9">
    <location>
        <begin position="334"/>
        <end position="356"/>
    </location>
</feature>
<dbReference type="PANTHER" id="PTHR48022">
    <property type="entry name" value="PLASTIDIC GLUCOSE TRANSPORTER 4"/>
    <property type="match status" value="1"/>
</dbReference>
<dbReference type="GO" id="GO:0016020">
    <property type="term" value="C:membrane"/>
    <property type="evidence" value="ECO:0007669"/>
    <property type="project" value="UniProtKB-SubCell"/>
</dbReference>
<dbReference type="InterPro" id="IPR020846">
    <property type="entry name" value="MFS_dom"/>
</dbReference>